<dbReference type="EMBL" id="JADKNH010000004">
    <property type="protein sequence ID" value="MBF4693058.1"/>
    <property type="molecule type" value="Genomic_DNA"/>
</dbReference>
<evidence type="ECO:0000313" key="3">
    <source>
        <dbReference type="Proteomes" id="UP000614200"/>
    </source>
</evidence>
<dbReference type="PANTHER" id="PTHR43155">
    <property type="entry name" value="CYCLIC DI-GMP PHOSPHODIESTERASE PA4108-RELATED"/>
    <property type="match status" value="1"/>
</dbReference>
<reference evidence="2 3" key="1">
    <citation type="submission" date="2020-11" db="EMBL/GenBank/DDBJ databases">
        <title>Fusibacter basophilias sp. nov.</title>
        <authorList>
            <person name="Qiu D."/>
        </authorList>
    </citation>
    <scope>NUCLEOTIDE SEQUENCE [LARGE SCALE GENOMIC DNA]</scope>
    <source>
        <strain evidence="2 3">Q10-2</strain>
    </source>
</reference>
<dbReference type="InterPro" id="IPR037522">
    <property type="entry name" value="HD_GYP_dom"/>
</dbReference>
<gene>
    <name evidence="2" type="ORF">ISU02_08000</name>
</gene>
<dbReference type="SMART" id="SM00471">
    <property type="entry name" value="HDc"/>
    <property type="match status" value="1"/>
</dbReference>
<dbReference type="InterPro" id="IPR003607">
    <property type="entry name" value="HD/PDEase_dom"/>
</dbReference>
<organism evidence="2 3">
    <name type="scientific">Fusibacter ferrireducens</name>
    <dbReference type="NCBI Taxonomy" id="2785058"/>
    <lineage>
        <taxon>Bacteria</taxon>
        <taxon>Bacillati</taxon>
        <taxon>Bacillota</taxon>
        <taxon>Clostridia</taxon>
        <taxon>Eubacteriales</taxon>
        <taxon>Eubacteriales Family XII. Incertae Sedis</taxon>
        <taxon>Fusibacter</taxon>
    </lineage>
</organism>
<dbReference type="PROSITE" id="PS51832">
    <property type="entry name" value="HD_GYP"/>
    <property type="match status" value="1"/>
</dbReference>
<protein>
    <submittedName>
        <fullName evidence="2">HD domain-containing protein</fullName>
    </submittedName>
</protein>
<sequence length="570" mass="66886">MKTTLLYDDMLKFDETIQTMIENSDVLVYADQLVFNINTPASGENAYIYRKCEHSFFQRIEMNLTMENIEKAQAGTGNVKYMIFNAVLPDDVLRAQFYEIVLIVFDPVGEDKQWIGYVYFTIDKKYEALLNKLQLQKKIFLRVDYLINSIRINIENYEKLYYLIDFFSEIVTIKDRFMPYHMTNVANWAMLIANEMNLDYKDQLTLYVAALIHDIGIVYIPEKILSKSTPLSEEEYNLMKQIPEKSYEITKTTLYGMHFFENVPTVIRYHREWFDGSGYPFNKRGTDIPLLSRIVSVADATDAMLSRRAYRDLLSEEFVVKELLKGSGKQFDPEIVNIMIGLIRNKHKNKGKSFVEDTNFIPQTSLNFYYDSFKNQRSYVGNLIMNEKTGKLIIHSGDSFEEFELNRIYKPSISFFALNDFLEYEVKLLGRLNNQILMTGFKYVPTDKYFSLIWELIGILKTPSNRKGNVKIIKVGGDTLVFEVVDQYFKEILISSIDKTALIDFDLEIDHTHNRLSLTGRILRFFNFQNVTVFVFKFTNINSAERDSILRMLFRKQTHDKQVRMKIKKS</sequence>
<dbReference type="RefSeq" id="WP_194701290.1">
    <property type="nucleotide sequence ID" value="NZ_JADKNH010000004.1"/>
</dbReference>
<evidence type="ECO:0000313" key="2">
    <source>
        <dbReference type="EMBL" id="MBF4693058.1"/>
    </source>
</evidence>
<feature type="domain" description="HD-GYP" evidence="1">
    <location>
        <begin position="156"/>
        <end position="355"/>
    </location>
</feature>
<evidence type="ECO:0000259" key="1">
    <source>
        <dbReference type="PROSITE" id="PS51832"/>
    </source>
</evidence>
<dbReference type="CDD" id="cd00077">
    <property type="entry name" value="HDc"/>
    <property type="match status" value="1"/>
</dbReference>
<comment type="caution">
    <text evidence="2">The sequence shown here is derived from an EMBL/GenBank/DDBJ whole genome shotgun (WGS) entry which is preliminary data.</text>
</comment>
<keyword evidence="3" id="KW-1185">Reference proteome</keyword>
<dbReference type="SUPFAM" id="SSF109604">
    <property type="entry name" value="HD-domain/PDEase-like"/>
    <property type="match status" value="1"/>
</dbReference>
<dbReference type="Pfam" id="PF13487">
    <property type="entry name" value="HD_5"/>
    <property type="match status" value="1"/>
</dbReference>
<name>A0ABR9ZRI0_9FIRM</name>
<dbReference type="Gene3D" id="1.10.3210.10">
    <property type="entry name" value="Hypothetical protein af1432"/>
    <property type="match status" value="1"/>
</dbReference>
<dbReference type="Proteomes" id="UP000614200">
    <property type="component" value="Unassembled WGS sequence"/>
</dbReference>
<accession>A0ABR9ZRI0</accession>
<proteinExistence type="predicted"/>